<protein>
    <submittedName>
        <fullName evidence="8">ABC transporter permease</fullName>
    </submittedName>
</protein>
<evidence type="ECO:0000313" key="9">
    <source>
        <dbReference type="Proteomes" id="UP001597361"/>
    </source>
</evidence>
<evidence type="ECO:0000256" key="5">
    <source>
        <dbReference type="ARBA" id="ARBA00023136"/>
    </source>
</evidence>
<dbReference type="Proteomes" id="UP001597361">
    <property type="component" value="Unassembled WGS sequence"/>
</dbReference>
<comment type="subcellular location">
    <subcellularLocation>
        <location evidence="1">Cell membrane</location>
        <topology evidence="1">Multi-pass membrane protein</topology>
    </subcellularLocation>
</comment>
<evidence type="ECO:0000313" key="8">
    <source>
        <dbReference type="EMBL" id="MFD2036687.1"/>
    </source>
</evidence>
<evidence type="ECO:0000256" key="6">
    <source>
        <dbReference type="SAM" id="Phobius"/>
    </source>
</evidence>
<feature type="transmembrane region" description="Helical" evidence="6">
    <location>
        <begin position="418"/>
        <end position="441"/>
    </location>
</feature>
<feature type="transmembrane region" description="Helical" evidence="6">
    <location>
        <begin position="726"/>
        <end position="745"/>
    </location>
</feature>
<dbReference type="InterPro" id="IPR050250">
    <property type="entry name" value="Macrolide_Exporter_MacB"/>
</dbReference>
<sequence length="797" mass="89205">MLKNYIKIAWRNLYKNKTATGINLVGLITGMTCCLLMVLYLQHELSYDKFQANANRIVRVIMEYSIGDTQPQKGNFTSTKVLPAFRQNFPEVENGVRMTSSNALVKLDEEIFMDQKFLFADSTFFHVFPSFRLLSGSENDVLDAPKQVVVSASTAKKYFGNDDPVGRILQIGANQTDYIVTGVVEDSPSNSQIKFDFLASFSSLGPAQESTYWNANYTTYLLLNDENSIASLQQKIGPFMEKEMADYPGVYLNYELEPYLKVHLYSPHNGFEPNGNITYLYITGGIALLILLIACFTYINLGTARTLERAKEVGIRKATGAGSGHVFWQFIGESAFLTTLALLISICMVWLLLPSFNDLVNRELPFASLFQPTIVLSMLVLMLCISLLAGSYPALVLSKFNPVKVLKGNFRGSHSGVWLKKSLFVFQFVVSVFLIIATFIMQGQMNFIQSKNLGYDREHSILLGVDQKINEKKDLVKTVLKQHSDIRAVSFAYETPVNINGGYSMYSNNMTPDQSLSVTANPIDEEYIQACGLELVAGQDLSIQDILDVSHEDYTKNHFKFIINESAAKVLGWTAEEAIGKKLFLDQTRPGEVKGVVKDFHFASLHNPISPLVLFPEGWSNVAIIKTSGHNLPATLSFLEDKWKEIAPYRPFSYQFMDETYASLYSSELRINKILRIFSVITILLACLGLFGLASYTAEQRTKEIGIRKVLGASVTSVVSLLSRDFIKLVLIAIALATPLSWYAMNRWLQDFAYRIEVEWWLLVAAGFVAVVIALLTVGSQALRSAVANPVRNLRSE</sequence>
<feature type="domain" description="PAS" evidence="7">
    <location>
        <begin position="563"/>
        <end position="590"/>
    </location>
</feature>
<feature type="transmembrane region" description="Helical" evidence="6">
    <location>
        <begin position="760"/>
        <end position="778"/>
    </location>
</feature>
<keyword evidence="9" id="KW-1185">Reference proteome</keyword>
<evidence type="ECO:0000256" key="3">
    <source>
        <dbReference type="ARBA" id="ARBA00022692"/>
    </source>
</evidence>
<feature type="transmembrane region" description="Helical" evidence="6">
    <location>
        <begin position="21"/>
        <end position="41"/>
    </location>
</feature>
<evidence type="ECO:0000259" key="7">
    <source>
        <dbReference type="PROSITE" id="PS50112"/>
    </source>
</evidence>
<dbReference type="PANTHER" id="PTHR30572">
    <property type="entry name" value="MEMBRANE COMPONENT OF TRANSPORTER-RELATED"/>
    <property type="match status" value="1"/>
</dbReference>
<dbReference type="Pfam" id="PF12704">
    <property type="entry name" value="MacB_PCD"/>
    <property type="match status" value="1"/>
</dbReference>
<dbReference type="PANTHER" id="PTHR30572:SF18">
    <property type="entry name" value="ABC-TYPE MACROLIDE FAMILY EXPORT SYSTEM PERMEASE COMPONENT 2"/>
    <property type="match status" value="1"/>
</dbReference>
<dbReference type="InterPro" id="IPR003838">
    <property type="entry name" value="ABC3_permease_C"/>
</dbReference>
<reference evidence="9" key="1">
    <citation type="journal article" date="2019" name="Int. J. Syst. Evol. Microbiol.">
        <title>The Global Catalogue of Microorganisms (GCM) 10K type strain sequencing project: providing services to taxonomists for standard genome sequencing and annotation.</title>
        <authorList>
            <consortium name="The Broad Institute Genomics Platform"/>
            <consortium name="The Broad Institute Genome Sequencing Center for Infectious Disease"/>
            <person name="Wu L."/>
            <person name="Ma J."/>
        </authorList>
    </citation>
    <scope>NUCLEOTIDE SEQUENCE [LARGE SCALE GENOMIC DNA]</scope>
    <source>
        <strain evidence="9">CGMCC 1.15180</strain>
    </source>
</reference>
<dbReference type="PROSITE" id="PS50112">
    <property type="entry name" value="PAS"/>
    <property type="match status" value="1"/>
</dbReference>
<evidence type="ECO:0000256" key="2">
    <source>
        <dbReference type="ARBA" id="ARBA00022475"/>
    </source>
</evidence>
<feature type="transmembrane region" description="Helical" evidence="6">
    <location>
        <begin position="674"/>
        <end position="698"/>
    </location>
</feature>
<keyword evidence="3 6" id="KW-0812">Transmembrane</keyword>
<accession>A0ABW4VTN9</accession>
<organism evidence="8 9">
    <name type="scientific">Belliella marina</name>
    <dbReference type="NCBI Taxonomy" id="1644146"/>
    <lineage>
        <taxon>Bacteria</taxon>
        <taxon>Pseudomonadati</taxon>
        <taxon>Bacteroidota</taxon>
        <taxon>Cytophagia</taxon>
        <taxon>Cytophagales</taxon>
        <taxon>Cyclobacteriaceae</taxon>
        <taxon>Belliella</taxon>
    </lineage>
</organism>
<feature type="transmembrane region" description="Helical" evidence="6">
    <location>
        <begin position="279"/>
        <end position="301"/>
    </location>
</feature>
<keyword evidence="4 6" id="KW-1133">Transmembrane helix</keyword>
<gene>
    <name evidence="8" type="ORF">ACFSKL_17920</name>
</gene>
<evidence type="ECO:0000256" key="4">
    <source>
        <dbReference type="ARBA" id="ARBA00022989"/>
    </source>
</evidence>
<feature type="transmembrane region" description="Helical" evidence="6">
    <location>
        <begin position="335"/>
        <end position="353"/>
    </location>
</feature>
<evidence type="ECO:0000256" key="1">
    <source>
        <dbReference type="ARBA" id="ARBA00004651"/>
    </source>
</evidence>
<keyword evidence="2" id="KW-1003">Cell membrane</keyword>
<dbReference type="EMBL" id="JBHUHR010000045">
    <property type="protein sequence ID" value="MFD2036687.1"/>
    <property type="molecule type" value="Genomic_DNA"/>
</dbReference>
<comment type="caution">
    <text evidence="8">The sequence shown here is derived from an EMBL/GenBank/DDBJ whole genome shotgun (WGS) entry which is preliminary data.</text>
</comment>
<dbReference type="InterPro" id="IPR025857">
    <property type="entry name" value="MacB_PCD"/>
</dbReference>
<name>A0ABW4VTN9_9BACT</name>
<dbReference type="Pfam" id="PF02687">
    <property type="entry name" value="FtsX"/>
    <property type="match status" value="2"/>
</dbReference>
<keyword evidence="5 6" id="KW-0472">Membrane</keyword>
<feature type="transmembrane region" description="Helical" evidence="6">
    <location>
        <begin position="373"/>
        <end position="397"/>
    </location>
</feature>
<proteinExistence type="predicted"/>
<dbReference type="InterPro" id="IPR000014">
    <property type="entry name" value="PAS"/>
</dbReference>
<dbReference type="RefSeq" id="WP_376887956.1">
    <property type="nucleotide sequence ID" value="NZ_JBHUHR010000045.1"/>
</dbReference>